<dbReference type="Pfam" id="PF02955">
    <property type="entry name" value="GSH-S_ATP"/>
    <property type="match status" value="1"/>
</dbReference>
<dbReference type="PROSITE" id="PS51186">
    <property type="entry name" value="GNAT"/>
    <property type="match status" value="1"/>
</dbReference>
<dbReference type="GO" id="GO:0016747">
    <property type="term" value="F:acyltransferase activity, transferring groups other than amino-acyl groups"/>
    <property type="evidence" value="ECO:0007669"/>
    <property type="project" value="InterPro"/>
</dbReference>
<dbReference type="GO" id="GO:0005737">
    <property type="term" value="C:cytoplasm"/>
    <property type="evidence" value="ECO:0007669"/>
    <property type="project" value="TreeGrafter"/>
</dbReference>
<dbReference type="InterPro" id="IPR000182">
    <property type="entry name" value="GNAT_dom"/>
</dbReference>
<dbReference type="GO" id="GO:0046872">
    <property type="term" value="F:metal ion binding"/>
    <property type="evidence" value="ECO:0007669"/>
    <property type="project" value="InterPro"/>
</dbReference>
<evidence type="ECO:0000256" key="2">
    <source>
        <dbReference type="SAM" id="MobiDB-lite"/>
    </source>
</evidence>
<dbReference type="Gene3D" id="3.40.630.30">
    <property type="match status" value="1"/>
</dbReference>
<dbReference type="GO" id="GO:0009432">
    <property type="term" value="P:SOS response"/>
    <property type="evidence" value="ECO:0007669"/>
    <property type="project" value="TreeGrafter"/>
</dbReference>
<dbReference type="OrthoDB" id="9803907at2"/>
<organism evidence="5 6">
    <name type="scientific">Euzebya pacifica</name>
    <dbReference type="NCBI Taxonomy" id="1608957"/>
    <lineage>
        <taxon>Bacteria</taxon>
        <taxon>Bacillati</taxon>
        <taxon>Actinomycetota</taxon>
        <taxon>Nitriliruptoria</taxon>
        <taxon>Euzebyales</taxon>
    </lineage>
</organism>
<dbReference type="NCBIfam" id="TIGR03103">
    <property type="entry name" value="trio_acet_GNAT"/>
    <property type="match status" value="1"/>
</dbReference>
<dbReference type="Gene3D" id="3.30.470.20">
    <property type="entry name" value="ATP-grasp fold, B domain"/>
    <property type="match status" value="2"/>
</dbReference>
<evidence type="ECO:0000259" key="3">
    <source>
        <dbReference type="PROSITE" id="PS50975"/>
    </source>
</evidence>
<dbReference type="KEGG" id="euz:DVS28_a1061"/>
<proteinExistence type="predicted"/>
<dbReference type="GO" id="GO:0018169">
    <property type="term" value="F:ribosomal S6-glutamic acid ligase activity"/>
    <property type="evidence" value="ECO:0007669"/>
    <property type="project" value="TreeGrafter"/>
</dbReference>
<feature type="domain" description="ATP-grasp" evidence="3">
    <location>
        <begin position="339"/>
        <end position="582"/>
    </location>
</feature>
<keyword evidence="1" id="KW-0067">ATP-binding</keyword>
<dbReference type="GO" id="GO:0004363">
    <property type="term" value="F:glutathione synthase activity"/>
    <property type="evidence" value="ECO:0007669"/>
    <property type="project" value="InterPro"/>
</dbReference>
<dbReference type="Proteomes" id="UP000264006">
    <property type="component" value="Chromosome"/>
</dbReference>
<feature type="domain" description="N-acetyltransferase" evidence="4">
    <location>
        <begin position="120"/>
        <end position="270"/>
    </location>
</feature>
<sequence>MASPNPGNPKRFDPRVNRGDRLSTGHHEPSIEGLKEGLTPESTVDLGWGRLIFGQTFPDHGSIRDVLLDEGAGQRDIAMYLRDPQVLVGSTPAELFIDPSLTYRLWMHRYRSRRDPVKGIVVRPMDRPGDAEEINRIYAACGMVTAEPDVMSANHRHNGVVYLLAVDTDRDEIVGTVTGIDHTEAFGDPESGSSLWCLAVDPQTARPGVGEALVRHLSERFKARGRAYMDLSVLHDNTAAIRLYEKLGFERVPVFLVKRKNPINEGLYTAMGEEGELNPYAKIIADEAHRRGIAVNVVDAESGLMKLTYGGRTIATRESLSDLTTAVAMTRCDDKRLTRRLLEGAGLSVPAGRVVGRDAEDLTFLDAHGEVVVKPARGEQGNGITVGVRTPDHLMRAIDEAARVCPIVLMEELADGDDLRIIVIDGKVIAAAVRRPAMVVGDGRKSLDQLIGSQSRRRQAATGGESVIPLDDHTYDTIADQGFATHDIVPAGRTVQVRRTANLHTGGTIHDVTARLHPTLAEAAVTAAEVLDIPVVGIDLLVPDVERPEYVIIEANERPGLANHEPQPTAQAFLDLLFPRTRRTAGVPARLPRTDTPEEATDE</sequence>
<keyword evidence="6" id="KW-1185">Reference proteome</keyword>
<dbReference type="AlphaFoldDB" id="A0A346XU65"/>
<dbReference type="RefSeq" id="WP_114590519.1">
    <property type="nucleotide sequence ID" value="NZ_CP031165.1"/>
</dbReference>
<evidence type="ECO:0000313" key="5">
    <source>
        <dbReference type="EMBL" id="AXV05762.1"/>
    </source>
</evidence>
<dbReference type="PANTHER" id="PTHR21621:SF0">
    <property type="entry name" value="BETA-CITRYLGLUTAMATE SYNTHASE B-RELATED"/>
    <property type="match status" value="1"/>
</dbReference>
<dbReference type="Pfam" id="PF00583">
    <property type="entry name" value="Acetyltransf_1"/>
    <property type="match status" value="1"/>
</dbReference>
<evidence type="ECO:0000256" key="1">
    <source>
        <dbReference type="PROSITE-ProRule" id="PRU00409"/>
    </source>
</evidence>
<dbReference type="InterPro" id="IPR016181">
    <property type="entry name" value="Acyl_CoA_acyltransferase"/>
</dbReference>
<keyword evidence="1" id="KW-0547">Nucleotide-binding</keyword>
<dbReference type="PANTHER" id="PTHR21621">
    <property type="entry name" value="RIBOSOMAL PROTEIN S6 MODIFICATION PROTEIN"/>
    <property type="match status" value="1"/>
</dbReference>
<gene>
    <name evidence="5" type="ORF">DVS28_a1061</name>
</gene>
<dbReference type="SUPFAM" id="SSF56059">
    <property type="entry name" value="Glutathione synthetase ATP-binding domain-like"/>
    <property type="match status" value="1"/>
</dbReference>
<dbReference type="PROSITE" id="PS50975">
    <property type="entry name" value="ATP_GRASP"/>
    <property type="match status" value="1"/>
</dbReference>
<feature type="region of interest" description="Disordered" evidence="2">
    <location>
        <begin position="1"/>
        <end position="35"/>
    </location>
</feature>
<dbReference type="InterPro" id="IPR011761">
    <property type="entry name" value="ATP-grasp"/>
</dbReference>
<evidence type="ECO:0000259" key="4">
    <source>
        <dbReference type="PROSITE" id="PS51186"/>
    </source>
</evidence>
<protein>
    <submittedName>
        <fullName evidence="5">Cyanophycin synthase</fullName>
    </submittedName>
</protein>
<dbReference type="SUPFAM" id="SSF55729">
    <property type="entry name" value="Acyl-CoA N-acyltransferases (Nat)"/>
    <property type="match status" value="1"/>
</dbReference>
<dbReference type="InterPro" id="IPR004218">
    <property type="entry name" value="GSHS_ATP-bd"/>
</dbReference>
<feature type="compositionally biased region" description="Basic and acidic residues" evidence="2">
    <location>
        <begin position="10"/>
        <end position="35"/>
    </location>
</feature>
<name>A0A346XU65_9ACTN</name>
<reference evidence="5 6" key="1">
    <citation type="submission" date="2018-09" db="EMBL/GenBank/DDBJ databases">
        <title>Complete genome sequence of Euzebya sp. DY32-46 isolated from seawater of Pacific Ocean.</title>
        <authorList>
            <person name="Xu L."/>
            <person name="Wu Y.-H."/>
            <person name="Xu X.-W."/>
        </authorList>
    </citation>
    <scope>NUCLEOTIDE SEQUENCE [LARGE SCALE GENOMIC DNA]</scope>
    <source>
        <strain evidence="5 6">DY32-46</strain>
    </source>
</reference>
<accession>A0A346XU65</accession>
<evidence type="ECO:0000313" key="6">
    <source>
        <dbReference type="Proteomes" id="UP000264006"/>
    </source>
</evidence>
<dbReference type="InterPro" id="IPR017534">
    <property type="entry name" value="GNAT-acetyltransferase"/>
</dbReference>
<dbReference type="EMBL" id="CP031165">
    <property type="protein sequence ID" value="AXV05762.1"/>
    <property type="molecule type" value="Genomic_DNA"/>
</dbReference>
<dbReference type="GO" id="GO:0005524">
    <property type="term" value="F:ATP binding"/>
    <property type="evidence" value="ECO:0007669"/>
    <property type="project" value="UniProtKB-UniRule"/>
</dbReference>